<sequence length="383" mass="42427">MSRKRPKLLHESNSLTNQLDHDEDQQHKQQLIPGLPDHVAQLCLSKVHPKYLYPICPSWRNFIYSPLFPPFLSLYTIFTPSLSPTSQIVTPIRFSSFDPISARWCDLPPPPDPPLQLLLHHPSFISRNLPIQSIAVRDRLVLVAATTQHLLPALPRPLVFAPLEKRGEHWGFGPDIPVPRRWCAAGGLGGSVYVASGVGSHFSTDTARSVEKWDPSGSTCWEKTRPLRDGRFSRESVDAVGWKGKLCMVNVKGDAAKQGAVYDAEKDEWAEMAEGMVSGWRGPAAAMEEGVVYVVDVSKGVLRKYDEARDVWVDVLENERLRGAKQMAARGGRVCVVCRGGVEIVVVDVVAVPARMWVVEPPIGFNAVAVHILPRMSVSKSQP</sequence>
<evidence type="ECO:0000313" key="2">
    <source>
        <dbReference type="EMBL" id="KAK9699080.1"/>
    </source>
</evidence>
<proteinExistence type="predicted"/>
<accession>A0AAW1J975</accession>
<reference evidence="2" key="1">
    <citation type="submission" date="2024-03" db="EMBL/GenBank/DDBJ databases">
        <title>WGS assembly of Saponaria officinalis var. Norfolk2.</title>
        <authorList>
            <person name="Jenkins J."/>
            <person name="Shu S."/>
            <person name="Grimwood J."/>
            <person name="Barry K."/>
            <person name="Goodstein D."/>
            <person name="Schmutz J."/>
            <person name="Leebens-Mack J."/>
            <person name="Osbourn A."/>
        </authorList>
    </citation>
    <scope>NUCLEOTIDE SEQUENCE [LARGE SCALE GENOMIC DNA]</scope>
    <source>
        <strain evidence="2">JIC</strain>
    </source>
</reference>
<dbReference type="InterPro" id="IPR015915">
    <property type="entry name" value="Kelch-typ_b-propeller"/>
</dbReference>
<name>A0AAW1J975_SAPOF</name>
<feature type="region of interest" description="Disordered" evidence="1">
    <location>
        <begin position="1"/>
        <end position="29"/>
    </location>
</feature>
<keyword evidence="3" id="KW-1185">Reference proteome</keyword>
<comment type="caution">
    <text evidence="2">The sequence shown here is derived from an EMBL/GenBank/DDBJ whole genome shotgun (WGS) entry which is preliminary data.</text>
</comment>
<evidence type="ECO:0000313" key="3">
    <source>
        <dbReference type="Proteomes" id="UP001443914"/>
    </source>
</evidence>
<dbReference type="PANTHER" id="PTHR47590:SF1">
    <property type="entry name" value="F-BOX_KELCH-REPEAT PROTEIN SKIP25"/>
    <property type="match status" value="1"/>
</dbReference>
<organism evidence="2 3">
    <name type="scientific">Saponaria officinalis</name>
    <name type="common">Common soapwort</name>
    <name type="synonym">Lychnis saponaria</name>
    <dbReference type="NCBI Taxonomy" id="3572"/>
    <lineage>
        <taxon>Eukaryota</taxon>
        <taxon>Viridiplantae</taxon>
        <taxon>Streptophyta</taxon>
        <taxon>Embryophyta</taxon>
        <taxon>Tracheophyta</taxon>
        <taxon>Spermatophyta</taxon>
        <taxon>Magnoliopsida</taxon>
        <taxon>eudicotyledons</taxon>
        <taxon>Gunneridae</taxon>
        <taxon>Pentapetalae</taxon>
        <taxon>Caryophyllales</taxon>
        <taxon>Caryophyllaceae</taxon>
        <taxon>Caryophylleae</taxon>
        <taxon>Saponaria</taxon>
    </lineage>
</organism>
<protein>
    <recommendedName>
        <fullName evidence="4">F-box/kelch-repeat protein SKIP25</fullName>
    </recommendedName>
</protein>
<dbReference type="EMBL" id="JBDFQZ010000008">
    <property type="protein sequence ID" value="KAK9699080.1"/>
    <property type="molecule type" value="Genomic_DNA"/>
</dbReference>
<dbReference type="AlphaFoldDB" id="A0AAW1J975"/>
<evidence type="ECO:0008006" key="4">
    <source>
        <dbReference type="Google" id="ProtNLM"/>
    </source>
</evidence>
<dbReference type="SUPFAM" id="SSF117281">
    <property type="entry name" value="Kelch motif"/>
    <property type="match status" value="1"/>
</dbReference>
<dbReference type="PANTHER" id="PTHR47590">
    <property type="entry name" value="F-BOX/KELCH-REPEAT PROTEIN SKIP25"/>
    <property type="match status" value="1"/>
</dbReference>
<gene>
    <name evidence="2" type="ORF">RND81_08G151600</name>
</gene>
<dbReference type="Gene3D" id="2.120.10.80">
    <property type="entry name" value="Kelch-type beta propeller"/>
    <property type="match status" value="1"/>
</dbReference>
<evidence type="ECO:0000256" key="1">
    <source>
        <dbReference type="SAM" id="MobiDB-lite"/>
    </source>
</evidence>
<dbReference type="Proteomes" id="UP001443914">
    <property type="component" value="Unassembled WGS sequence"/>
</dbReference>